<name>A0A432YC30_9GAMM</name>
<protein>
    <submittedName>
        <fullName evidence="1">ATPase</fullName>
    </submittedName>
</protein>
<dbReference type="SUPFAM" id="SSF52540">
    <property type="entry name" value="P-loop containing nucleoside triphosphate hydrolases"/>
    <property type="match status" value="1"/>
</dbReference>
<accession>A0A432YC30</accession>
<organism evidence="1 2">
    <name type="scientific">Idiomarina fontislapidosi</name>
    <dbReference type="NCBI Taxonomy" id="263723"/>
    <lineage>
        <taxon>Bacteria</taxon>
        <taxon>Pseudomonadati</taxon>
        <taxon>Pseudomonadota</taxon>
        <taxon>Gammaproteobacteria</taxon>
        <taxon>Alteromonadales</taxon>
        <taxon>Idiomarinaceae</taxon>
        <taxon>Idiomarina</taxon>
    </lineage>
</organism>
<reference evidence="2" key="1">
    <citation type="journal article" date="2018" name="Front. Microbiol.">
        <title>Genome-Based Analysis Reveals the Taxonomy and Diversity of the Family Idiomarinaceae.</title>
        <authorList>
            <person name="Liu Y."/>
            <person name="Lai Q."/>
            <person name="Shao Z."/>
        </authorList>
    </citation>
    <scope>NUCLEOTIDE SEQUENCE [LARGE SCALE GENOMIC DNA]</scope>
    <source>
        <strain evidence="2">F23</strain>
    </source>
</reference>
<evidence type="ECO:0000313" key="2">
    <source>
        <dbReference type="Proteomes" id="UP000287330"/>
    </source>
</evidence>
<proteinExistence type="predicted"/>
<dbReference type="Pfam" id="PF04317">
    <property type="entry name" value="DUF463"/>
    <property type="match status" value="1"/>
</dbReference>
<dbReference type="Proteomes" id="UP000287330">
    <property type="component" value="Unassembled WGS sequence"/>
</dbReference>
<sequence>MISLKKTQQQTRDLINRGFDRHIRLAVTGLSGAGKTALITGMLEQVLNGYDAKQLAFWQVKHSGRLLGSRLIENRDWSIPRFAYEDAVKVLTSAQPSWPSSTRDVSEIRFEIKYQPRSGLAKHLMDERRLVVELVDYPGEWLLDLPLLQTDYGAWSLQQNQLNQQAERSIHFADWYQHAQAQLNKNDVADATLRELAQGYQQALKSAQHAGFYNLQPGRHLLPGQLEGAPVLAFFPWPFSDQRSAQFEHLNRVFERYKEQVIKPFYKHHFQGFNRQVILVDVLTALEQGKARFDELIETLTGLLNSFEYGENALLRRIISPAIDKVALVASKVDHVGPDGQQALNQLLAEMLRRSRQHFQFERIEHELFAVAGIATSKAGRLSDGTVVLDGYLNGNEKVRVGAPFVPTQLPSAEQWQQGFEFPQFVPHFSAADSPLPHIRLDQLLEFLLGDKLK</sequence>
<dbReference type="PIRSF" id="PIRSF019381">
    <property type="entry name" value="YcjX"/>
    <property type="match status" value="1"/>
</dbReference>
<dbReference type="EMBL" id="PIPV01000001">
    <property type="protein sequence ID" value="RUO58412.1"/>
    <property type="molecule type" value="Genomic_DNA"/>
</dbReference>
<keyword evidence="2" id="KW-1185">Reference proteome</keyword>
<gene>
    <name evidence="1" type="ORF">CWE25_02130</name>
</gene>
<dbReference type="OrthoDB" id="9777645at2"/>
<dbReference type="InterPro" id="IPR007413">
    <property type="entry name" value="YcjX-like"/>
</dbReference>
<comment type="caution">
    <text evidence="1">The sequence shown here is derived from an EMBL/GenBank/DDBJ whole genome shotgun (WGS) entry which is preliminary data.</text>
</comment>
<dbReference type="InterPro" id="IPR027417">
    <property type="entry name" value="P-loop_NTPase"/>
</dbReference>
<dbReference type="AlphaFoldDB" id="A0A432YC30"/>
<evidence type="ECO:0000313" key="1">
    <source>
        <dbReference type="EMBL" id="RUO58412.1"/>
    </source>
</evidence>
<dbReference type="PANTHER" id="PTHR38605:SF1">
    <property type="entry name" value="ATPASE"/>
    <property type="match status" value="1"/>
</dbReference>
<dbReference type="RefSeq" id="WP_110572691.1">
    <property type="nucleotide sequence ID" value="NZ_PIPV01000001.1"/>
</dbReference>
<dbReference type="PANTHER" id="PTHR38605">
    <property type="entry name" value="ATPASE-RELATED"/>
    <property type="match status" value="1"/>
</dbReference>